<dbReference type="EMBL" id="JANEYG010000456">
    <property type="protein sequence ID" value="KAJ8909664.1"/>
    <property type="molecule type" value="Genomic_DNA"/>
</dbReference>
<comment type="caution">
    <text evidence="1">The sequence shown here is derived from an EMBL/GenBank/DDBJ whole genome shotgun (WGS) entry which is preliminary data.</text>
</comment>
<dbReference type="AlphaFoldDB" id="A0AAV8V654"/>
<name>A0AAV8V654_9CUCU</name>
<keyword evidence="2" id="KW-1185">Reference proteome</keyword>
<organism evidence="1 2">
    <name type="scientific">Exocentrus adspersus</name>
    <dbReference type="NCBI Taxonomy" id="1586481"/>
    <lineage>
        <taxon>Eukaryota</taxon>
        <taxon>Metazoa</taxon>
        <taxon>Ecdysozoa</taxon>
        <taxon>Arthropoda</taxon>
        <taxon>Hexapoda</taxon>
        <taxon>Insecta</taxon>
        <taxon>Pterygota</taxon>
        <taxon>Neoptera</taxon>
        <taxon>Endopterygota</taxon>
        <taxon>Coleoptera</taxon>
        <taxon>Polyphaga</taxon>
        <taxon>Cucujiformia</taxon>
        <taxon>Chrysomeloidea</taxon>
        <taxon>Cerambycidae</taxon>
        <taxon>Lamiinae</taxon>
        <taxon>Acanthocinini</taxon>
        <taxon>Exocentrus</taxon>
    </lineage>
</organism>
<protein>
    <submittedName>
        <fullName evidence="1">Uncharacterized protein</fullName>
    </submittedName>
</protein>
<dbReference type="Proteomes" id="UP001159042">
    <property type="component" value="Unassembled WGS sequence"/>
</dbReference>
<reference evidence="1 2" key="1">
    <citation type="journal article" date="2023" name="Insect Mol. Biol.">
        <title>Genome sequencing provides insights into the evolution of gene families encoding plant cell wall-degrading enzymes in longhorned beetles.</title>
        <authorList>
            <person name="Shin N.R."/>
            <person name="Okamura Y."/>
            <person name="Kirsch R."/>
            <person name="Pauchet Y."/>
        </authorList>
    </citation>
    <scope>NUCLEOTIDE SEQUENCE [LARGE SCALE GENOMIC DNA]</scope>
    <source>
        <strain evidence="1">EAD_L_NR</strain>
    </source>
</reference>
<evidence type="ECO:0000313" key="1">
    <source>
        <dbReference type="EMBL" id="KAJ8909664.1"/>
    </source>
</evidence>
<gene>
    <name evidence="1" type="ORF">NQ315_003724</name>
</gene>
<evidence type="ECO:0000313" key="2">
    <source>
        <dbReference type="Proteomes" id="UP001159042"/>
    </source>
</evidence>
<proteinExistence type="predicted"/>
<sequence>MLKLSQIIVNSSKNLTRSPKVIWFNNLSSSSPTVELKSVQNNTTGESYIVDNAKAAAEQTVSRFRTSSPMVAAAFASLQSGHSLQDIKTPFTDEKIIKANTIDELLSISEGSGVSRRHALKVVSVLADWCTLGKVKLADFETDPRFIRLCRILTKGVGISKNKNVMSSRSEDLSTILSVTADDEAAKLVGNITVSQMVKVMATLSQKRRRSTLLLEHWHTISQQAQID</sequence>
<accession>A0AAV8V654</accession>